<name>A0A0K2B6U6_STRA7</name>
<evidence type="ECO:0000313" key="2">
    <source>
        <dbReference type="Proteomes" id="UP000061018"/>
    </source>
</evidence>
<dbReference type="Proteomes" id="UP000061018">
    <property type="component" value="Plasmid pSAM1"/>
</dbReference>
<gene>
    <name evidence="1" type="ORF">SAM23877_p093</name>
</gene>
<reference evidence="2" key="1">
    <citation type="journal article" date="2015" name="J. Biotechnol.">
        <title>Complete genome sequence of Streptomyces ambofaciens ATCC 23877, the spiramycin producer.</title>
        <authorList>
            <person name="Thibessard A."/>
            <person name="Haas D."/>
            <person name="Gerbaud C."/>
            <person name="Aigle B."/>
            <person name="Lautru S."/>
            <person name="Pernodet J.L."/>
            <person name="Leblond P."/>
        </authorList>
    </citation>
    <scope>NUCLEOTIDE SEQUENCE [LARGE SCALE GENOMIC DNA]</scope>
    <source>
        <strain evidence="2">ATCC 23877 / 3486 / DSM 40053 / JCM 4204 / NBRC 12836 / NRRL B-2516</strain>
        <plasmid evidence="2">pSAM1</plasmid>
    </source>
</reference>
<dbReference type="EMBL" id="CP012383">
    <property type="protein sequence ID" value="AKZ60802.1"/>
    <property type="molecule type" value="Genomic_DNA"/>
</dbReference>
<dbReference type="RefSeq" id="WP_159042068.1">
    <property type="nucleotide sequence ID" value="NZ_CP012383.1"/>
</dbReference>
<proteinExistence type="predicted"/>
<geneLocation type="plasmid" evidence="1 2">
    <name>pSAM1</name>
</geneLocation>
<sequence>MDDPLRFLQDRLNDDETFMRAAIRLRESGAIVTSTEATEGAFALAEVVRNDPDTAAALTLFTGTGTRAPGEAERVLVEVEAKRRMLARHTPHSMGQCTECEAPHWGVLVCNHCQRAWPCPDVRDVAASYTDHHDFPTELRP</sequence>
<protein>
    <submittedName>
        <fullName evidence="1">Uncharacterized protein</fullName>
    </submittedName>
</protein>
<evidence type="ECO:0000313" key="1">
    <source>
        <dbReference type="EMBL" id="AKZ60802.1"/>
    </source>
</evidence>
<accession>A0A0K2B6U6</accession>
<keyword evidence="1" id="KW-0614">Plasmid</keyword>
<dbReference type="KEGG" id="samb:SAM23877_p093"/>
<dbReference type="InterPro" id="IPR046193">
    <property type="entry name" value="DUF6221"/>
</dbReference>
<dbReference type="Pfam" id="PF19730">
    <property type="entry name" value="DUF6221"/>
    <property type="match status" value="1"/>
</dbReference>
<dbReference type="AlphaFoldDB" id="A0A0K2B6U6"/>
<organism evidence="1 2">
    <name type="scientific">Streptomyces ambofaciens (strain ATCC 23877 / 3486 / DSM 40053 / JCM 4204 / NBRC 12836 / NRRL B-2516)</name>
    <dbReference type="NCBI Taxonomy" id="278992"/>
    <lineage>
        <taxon>Bacteria</taxon>
        <taxon>Bacillati</taxon>
        <taxon>Actinomycetota</taxon>
        <taxon>Actinomycetes</taxon>
        <taxon>Kitasatosporales</taxon>
        <taxon>Streptomycetaceae</taxon>
        <taxon>Streptomyces</taxon>
    </lineage>
</organism>